<keyword evidence="2" id="KW-0812">Transmembrane</keyword>
<dbReference type="EnsemblMetazoa" id="Aqu2.1.22913_001">
    <property type="protein sequence ID" value="Aqu2.1.22913_001"/>
    <property type="gene ID" value="Aqu2.1.22913"/>
</dbReference>
<dbReference type="eggNOG" id="KOG3544">
    <property type="taxonomic scope" value="Eukaryota"/>
</dbReference>
<dbReference type="PANTHER" id="PTHR24637">
    <property type="entry name" value="COLLAGEN"/>
    <property type="match status" value="1"/>
</dbReference>
<keyword evidence="2" id="KW-0472">Membrane</keyword>
<protein>
    <submittedName>
        <fullName evidence="3">Uncharacterized protein</fullName>
    </submittedName>
</protein>
<proteinExistence type="predicted"/>
<feature type="region of interest" description="Disordered" evidence="1">
    <location>
        <begin position="67"/>
        <end position="164"/>
    </location>
</feature>
<dbReference type="AlphaFoldDB" id="A0A1X7U5I0"/>
<dbReference type="InParanoid" id="A0A1X7U5I0"/>
<dbReference type="PANTHER" id="PTHR24637:SF421">
    <property type="entry name" value="CUTICLE COLLAGEN DPY-2"/>
    <property type="match status" value="1"/>
</dbReference>
<dbReference type="STRING" id="400682.A0A1X7U5I0"/>
<reference evidence="3" key="1">
    <citation type="submission" date="2017-05" db="UniProtKB">
        <authorList>
            <consortium name="EnsemblMetazoa"/>
        </authorList>
    </citation>
    <scope>IDENTIFICATION</scope>
</reference>
<keyword evidence="2" id="KW-1133">Transmembrane helix</keyword>
<sequence length="359" mass="40678">HYKWSRELNWSWWKKCKLYCCCTRDEADDKNVIPLDPFDDYDENEFIEPTSIAVVYQHKLEQVKIIQEPPTRQPNPPQTSQPGDPSQTGQPGDPSQTGRPGDPSQTGRPGDPSQTGRPGDPSQTGRPGDPSQTGRPGDPSQTGRPGDPSQTGQPGDPSQTRQQEKEIFFSQQDTSTSTLLQGERLCHYSTWFAIGLFMMVAVGFVFFYCQYQYNQIDIWEFSTTLCYAWSLVRTIVSCFIFSKLMYAIQRKCEEIEMYVYYTNDNINNNDNNKIKEYVETGFKSELETAATEMIKFAKSSDDENLAYSLANCFLKEVNEHVNSNQNQDAAQDVVRNLVRIAAQAVCKNIKDSINSRIGG</sequence>
<evidence type="ECO:0000256" key="2">
    <source>
        <dbReference type="SAM" id="Phobius"/>
    </source>
</evidence>
<name>A0A1X7U5I0_AMPQE</name>
<feature type="compositionally biased region" description="Polar residues" evidence="1">
    <location>
        <begin position="80"/>
        <end position="161"/>
    </location>
</feature>
<dbReference type="OrthoDB" id="8123973at2759"/>
<evidence type="ECO:0000313" key="3">
    <source>
        <dbReference type="EnsemblMetazoa" id="Aqu2.1.22913_001"/>
    </source>
</evidence>
<accession>A0A1X7U5I0</accession>
<organism evidence="3">
    <name type="scientific">Amphimedon queenslandica</name>
    <name type="common">Sponge</name>
    <dbReference type="NCBI Taxonomy" id="400682"/>
    <lineage>
        <taxon>Eukaryota</taxon>
        <taxon>Metazoa</taxon>
        <taxon>Porifera</taxon>
        <taxon>Demospongiae</taxon>
        <taxon>Heteroscleromorpha</taxon>
        <taxon>Haplosclerida</taxon>
        <taxon>Niphatidae</taxon>
        <taxon>Amphimedon</taxon>
    </lineage>
</organism>
<feature type="transmembrane region" description="Helical" evidence="2">
    <location>
        <begin position="227"/>
        <end position="248"/>
    </location>
</feature>
<evidence type="ECO:0000256" key="1">
    <source>
        <dbReference type="SAM" id="MobiDB-lite"/>
    </source>
</evidence>
<feature type="transmembrane region" description="Helical" evidence="2">
    <location>
        <begin position="188"/>
        <end position="207"/>
    </location>
</feature>